<dbReference type="PANTHER" id="PTHR30462:SF3">
    <property type="entry name" value="INTERMEMBRANE TRANSPORT PROTEIN PQIA"/>
    <property type="match status" value="1"/>
</dbReference>
<dbReference type="NCBIfam" id="TIGR00155">
    <property type="entry name" value="pqiA_fam"/>
    <property type="match status" value="1"/>
</dbReference>
<evidence type="ECO:0000256" key="7">
    <source>
        <dbReference type="ARBA" id="ARBA00023136"/>
    </source>
</evidence>
<protein>
    <submittedName>
        <fullName evidence="9">Paraquat-inducible protein A</fullName>
    </submittedName>
</protein>
<evidence type="ECO:0000256" key="3">
    <source>
        <dbReference type="ARBA" id="ARBA00022475"/>
    </source>
</evidence>
<dbReference type="PATRIC" id="fig|1208583.4.peg.2072"/>
<name>W7DJB4_9PROT</name>
<dbReference type="Proteomes" id="UP000019250">
    <property type="component" value="Unassembled WGS sequence"/>
</dbReference>
<accession>W7DJB4</accession>
<keyword evidence="3" id="KW-1003">Cell membrane</keyword>
<dbReference type="RefSeq" id="WP_161631870.1">
    <property type="nucleotide sequence ID" value="NZ_ATSX01000008.1"/>
</dbReference>
<evidence type="ECO:0000313" key="10">
    <source>
        <dbReference type="Proteomes" id="UP000019250"/>
    </source>
</evidence>
<dbReference type="GO" id="GO:0005886">
    <property type="term" value="C:plasma membrane"/>
    <property type="evidence" value="ECO:0007669"/>
    <property type="project" value="UniProtKB-SubCell"/>
</dbReference>
<proteinExistence type="inferred from homology"/>
<keyword evidence="7 8" id="KW-0472">Membrane</keyword>
<dbReference type="STRING" id="1208583.COMX_10293"/>
<evidence type="ECO:0000256" key="4">
    <source>
        <dbReference type="ARBA" id="ARBA00022519"/>
    </source>
</evidence>
<feature type="transmembrane region" description="Helical" evidence="8">
    <location>
        <begin position="150"/>
        <end position="169"/>
    </location>
</feature>
<keyword evidence="10" id="KW-1185">Reference proteome</keyword>
<keyword evidence="6 8" id="KW-1133">Transmembrane helix</keyword>
<feature type="transmembrane region" description="Helical" evidence="8">
    <location>
        <begin position="282"/>
        <end position="301"/>
    </location>
</feature>
<feature type="transmembrane region" description="Helical" evidence="8">
    <location>
        <begin position="369"/>
        <end position="396"/>
    </location>
</feature>
<gene>
    <name evidence="9" type="ORF">COMX_10293</name>
</gene>
<reference evidence="9 10" key="1">
    <citation type="journal article" date="2014" name="Genome Announc.">
        <title>Draft Genome Sequence of Commensalibacter papalotli MX01, a Symbiont Identified from the Guts of Overwintering Monarch Butterflies.</title>
        <authorList>
            <person name="Servin-Garciduenas L.E."/>
            <person name="Sanchez-Quinto A."/>
            <person name="Martinez-Romero E."/>
        </authorList>
    </citation>
    <scope>NUCLEOTIDE SEQUENCE [LARGE SCALE GENOMIC DNA]</scope>
    <source>
        <strain evidence="10">MX-MONARCH01</strain>
    </source>
</reference>
<evidence type="ECO:0000256" key="2">
    <source>
        <dbReference type="ARBA" id="ARBA00007555"/>
    </source>
</evidence>
<dbReference type="eggNOG" id="COG2995">
    <property type="taxonomic scope" value="Bacteria"/>
</dbReference>
<dbReference type="InterPro" id="IPR051800">
    <property type="entry name" value="PqiA-PqiB_transport"/>
</dbReference>
<evidence type="ECO:0000256" key="1">
    <source>
        <dbReference type="ARBA" id="ARBA00004429"/>
    </source>
</evidence>
<sequence>MESKELNEAISIVDQAIECPSCGLVQKYPEIKHGELIACQRCGLELFRHPVSKQWAVPFAFSLSSLILYVMMVSFPLLSVNIYGRTNSLGILDGSIEFMHQDLGIVGLLIALVVVVFPIITISLMLTILHFSRLKKLPSFFPKLLQWYKLLRPWSMIEVYILGIFVAYTKLVGMAYVEIDYALYSMVLLMISMGITDACTDFAGLWGRCAIKETMIFHYKQVDIAPHHFDQLPENNHLASCECCSLVFATNTVIAEEGQIGVCPRCGKKIHKRKTNSLNRSLALLFAAFIFYIPANLYPIMSMTMMGKTSNHRIFGGVVELWQSQMVPLALLVFVASIAVPVLKISGIGVMIGASLMRSKKWLTMRSKLFRVITFIGRWSMIDVFMISILIALIHFDALATVHAHVGILMFAAVVVITIFAADVFDPRLMWDYAGMNSSENDQKSKN</sequence>
<feature type="transmembrane region" description="Helical" evidence="8">
    <location>
        <begin position="181"/>
        <end position="206"/>
    </location>
</feature>
<comment type="caution">
    <text evidence="9">The sequence shown here is derived from an EMBL/GenBank/DDBJ whole genome shotgun (WGS) entry which is preliminary data.</text>
</comment>
<keyword evidence="4" id="KW-0997">Cell inner membrane</keyword>
<dbReference type="InterPro" id="IPR007498">
    <property type="entry name" value="PqiA-like"/>
</dbReference>
<dbReference type="AlphaFoldDB" id="W7DJB4"/>
<dbReference type="EMBL" id="ATSX01000008">
    <property type="protein sequence ID" value="EUK17437.1"/>
    <property type="molecule type" value="Genomic_DNA"/>
</dbReference>
<keyword evidence="5 8" id="KW-0812">Transmembrane</keyword>
<evidence type="ECO:0000256" key="5">
    <source>
        <dbReference type="ARBA" id="ARBA00022692"/>
    </source>
</evidence>
<evidence type="ECO:0000256" key="8">
    <source>
        <dbReference type="SAM" id="Phobius"/>
    </source>
</evidence>
<feature type="transmembrane region" description="Helical" evidence="8">
    <location>
        <begin position="55"/>
        <end position="83"/>
    </location>
</feature>
<comment type="similarity">
    <text evidence="2">Belongs to the PqiA family.</text>
</comment>
<feature type="transmembrane region" description="Helical" evidence="8">
    <location>
        <begin position="402"/>
        <end position="422"/>
    </location>
</feature>
<organism evidence="9 10">
    <name type="scientific">Commensalibacter papalotli</name>
    <name type="common">ex Servin-Garciduenas et al. 2014</name>
    <dbReference type="NCBI Taxonomy" id="1208583"/>
    <lineage>
        <taxon>Bacteria</taxon>
        <taxon>Pseudomonadati</taxon>
        <taxon>Pseudomonadota</taxon>
        <taxon>Alphaproteobacteria</taxon>
        <taxon>Acetobacterales</taxon>
        <taxon>Acetobacteraceae</taxon>
    </lineage>
</organism>
<feature type="transmembrane region" description="Helical" evidence="8">
    <location>
        <begin position="329"/>
        <end position="357"/>
    </location>
</feature>
<evidence type="ECO:0000313" key="9">
    <source>
        <dbReference type="EMBL" id="EUK17437.1"/>
    </source>
</evidence>
<dbReference type="PANTHER" id="PTHR30462">
    <property type="entry name" value="INTERMEMBRANE TRANSPORT PROTEIN PQIB-RELATED"/>
    <property type="match status" value="1"/>
</dbReference>
<comment type="subcellular location">
    <subcellularLocation>
        <location evidence="1">Cell inner membrane</location>
        <topology evidence="1">Multi-pass membrane protein</topology>
    </subcellularLocation>
</comment>
<dbReference type="Pfam" id="PF04403">
    <property type="entry name" value="PqiA"/>
    <property type="match status" value="2"/>
</dbReference>
<dbReference type="OrthoDB" id="9800207at2"/>
<feature type="transmembrane region" description="Helical" evidence="8">
    <location>
        <begin position="103"/>
        <end position="129"/>
    </location>
</feature>
<evidence type="ECO:0000256" key="6">
    <source>
        <dbReference type="ARBA" id="ARBA00022989"/>
    </source>
</evidence>
<dbReference type="InterPro" id="IPR005219">
    <property type="entry name" value="PqiA-like_proteobact"/>
</dbReference>